<reference evidence="1" key="1">
    <citation type="submission" date="2024-08" db="EMBL/GenBank/DDBJ databases">
        <title>Lentilactobacillus sp. nov., isolated from tree bark.</title>
        <authorList>
            <person name="Phuengjayaem S."/>
            <person name="Tanasupawat S."/>
        </authorList>
    </citation>
    <scope>NUCLEOTIDE SEQUENCE</scope>
    <source>
        <strain evidence="1">SPB1-3</strain>
    </source>
</reference>
<evidence type="ECO:0000313" key="2">
    <source>
        <dbReference type="Proteomes" id="UP001149860"/>
    </source>
</evidence>
<gene>
    <name evidence="1" type="ORF">O0236_007980</name>
</gene>
<protein>
    <submittedName>
        <fullName evidence="1">RNA-binding protein</fullName>
    </submittedName>
</protein>
<name>A0ACD5DDK5_9LACO</name>
<dbReference type="Proteomes" id="UP001149860">
    <property type="component" value="Chromosome"/>
</dbReference>
<keyword evidence="2" id="KW-1185">Reference proteome</keyword>
<evidence type="ECO:0000313" key="1">
    <source>
        <dbReference type="EMBL" id="XFD39352.1"/>
    </source>
</evidence>
<sequence length="263" mass="29897">MVDVNVTQHFRPDEQAFVESVADVCSRVENEYRPIQTDFLNPREMYIFETIANRFDAISYRFFGGYDNAEMKRALVYPDYFEPSVSDFGIAAFLIDYPKKFATLSHGQILGTIMGSGINRNVIGDIITDGDTWQFICESEMSDFLQSQIEKIGKIKVKLKPIAVDQIIFPIDESEETGATVSSLRLDTVIAEGFNVSRHHAKELVEGKAVRLNWETVERPDAEISVLDVISVRHFGRIKIKEISGVTKKGKIRIVINLLRRNK</sequence>
<proteinExistence type="predicted"/>
<dbReference type="EMBL" id="CP168151">
    <property type="protein sequence ID" value="XFD39352.1"/>
    <property type="molecule type" value="Genomic_DNA"/>
</dbReference>
<accession>A0ACD5DDK5</accession>
<organism evidence="1 2">
    <name type="scientific">Lentilactobacillus terminaliae</name>
    <dbReference type="NCBI Taxonomy" id="3003483"/>
    <lineage>
        <taxon>Bacteria</taxon>
        <taxon>Bacillati</taxon>
        <taxon>Bacillota</taxon>
        <taxon>Bacilli</taxon>
        <taxon>Lactobacillales</taxon>
        <taxon>Lactobacillaceae</taxon>
        <taxon>Lentilactobacillus</taxon>
    </lineage>
</organism>